<proteinExistence type="predicted"/>
<sequence>MRTRFGNRPDHPGPINGFQAMQFFAQSLRAIDGQWNLVHVSLAKKQTAGALKWATRRWYE</sequence>
<accession>A0A645E0K4</accession>
<name>A0A645E0K4_9ZZZZ</name>
<dbReference type="EMBL" id="VSSQ01040808">
    <property type="protein sequence ID" value="MPM94122.1"/>
    <property type="molecule type" value="Genomic_DNA"/>
</dbReference>
<organism evidence="1">
    <name type="scientific">bioreactor metagenome</name>
    <dbReference type="NCBI Taxonomy" id="1076179"/>
    <lineage>
        <taxon>unclassified sequences</taxon>
        <taxon>metagenomes</taxon>
        <taxon>ecological metagenomes</taxon>
    </lineage>
</organism>
<protein>
    <submittedName>
        <fullName evidence="1">Uncharacterized protein</fullName>
    </submittedName>
</protein>
<comment type="caution">
    <text evidence="1">The sequence shown here is derived from an EMBL/GenBank/DDBJ whole genome shotgun (WGS) entry which is preliminary data.</text>
</comment>
<reference evidence="1" key="1">
    <citation type="submission" date="2019-08" db="EMBL/GenBank/DDBJ databases">
        <authorList>
            <person name="Kucharzyk K."/>
            <person name="Murdoch R.W."/>
            <person name="Higgins S."/>
            <person name="Loffler F."/>
        </authorList>
    </citation>
    <scope>NUCLEOTIDE SEQUENCE</scope>
</reference>
<gene>
    <name evidence="1" type="ORF">SDC9_141265</name>
</gene>
<evidence type="ECO:0000313" key="1">
    <source>
        <dbReference type="EMBL" id="MPM94122.1"/>
    </source>
</evidence>
<dbReference type="AlphaFoldDB" id="A0A645E0K4"/>